<name>A0AAD7SVX5_9TELE</name>
<accession>A0AAD7SVX5</accession>
<reference evidence="2" key="1">
    <citation type="journal article" date="2023" name="Science">
        <title>Genome structures resolve the early diversification of teleost fishes.</title>
        <authorList>
            <person name="Parey E."/>
            <person name="Louis A."/>
            <person name="Montfort J."/>
            <person name="Bouchez O."/>
            <person name="Roques C."/>
            <person name="Iampietro C."/>
            <person name="Lluch J."/>
            <person name="Castinel A."/>
            <person name="Donnadieu C."/>
            <person name="Desvignes T."/>
            <person name="Floi Bucao C."/>
            <person name="Jouanno E."/>
            <person name="Wen M."/>
            <person name="Mejri S."/>
            <person name="Dirks R."/>
            <person name="Jansen H."/>
            <person name="Henkel C."/>
            <person name="Chen W.J."/>
            <person name="Zahm M."/>
            <person name="Cabau C."/>
            <person name="Klopp C."/>
            <person name="Thompson A.W."/>
            <person name="Robinson-Rechavi M."/>
            <person name="Braasch I."/>
            <person name="Lecointre G."/>
            <person name="Bobe J."/>
            <person name="Postlethwait J.H."/>
            <person name="Berthelot C."/>
            <person name="Roest Crollius H."/>
            <person name="Guiguen Y."/>
        </authorList>
    </citation>
    <scope>NUCLEOTIDE SEQUENCE</scope>
    <source>
        <strain evidence="2">NC1722</strain>
    </source>
</reference>
<evidence type="ECO:0000313" key="2">
    <source>
        <dbReference type="EMBL" id="KAJ8408801.1"/>
    </source>
</evidence>
<evidence type="ECO:0000313" key="3">
    <source>
        <dbReference type="Proteomes" id="UP001221898"/>
    </source>
</evidence>
<evidence type="ECO:0000256" key="1">
    <source>
        <dbReference type="SAM" id="MobiDB-lite"/>
    </source>
</evidence>
<gene>
    <name evidence="2" type="ORF">AAFF_G00246190</name>
</gene>
<comment type="caution">
    <text evidence="2">The sequence shown here is derived from an EMBL/GenBank/DDBJ whole genome shotgun (WGS) entry which is preliminary data.</text>
</comment>
<proteinExistence type="predicted"/>
<feature type="region of interest" description="Disordered" evidence="1">
    <location>
        <begin position="1"/>
        <end position="51"/>
    </location>
</feature>
<keyword evidence="3" id="KW-1185">Reference proteome</keyword>
<dbReference type="Proteomes" id="UP001221898">
    <property type="component" value="Unassembled WGS sequence"/>
</dbReference>
<organism evidence="2 3">
    <name type="scientific">Aldrovandia affinis</name>
    <dbReference type="NCBI Taxonomy" id="143900"/>
    <lineage>
        <taxon>Eukaryota</taxon>
        <taxon>Metazoa</taxon>
        <taxon>Chordata</taxon>
        <taxon>Craniata</taxon>
        <taxon>Vertebrata</taxon>
        <taxon>Euteleostomi</taxon>
        <taxon>Actinopterygii</taxon>
        <taxon>Neopterygii</taxon>
        <taxon>Teleostei</taxon>
        <taxon>Notacanthiformes</taxon>
        <taxon>Halosauridae</taxon>
        <taxon>Aldrovandia</taxon>
    </lineage>
</organism>
<protein>
    <submittedName>
        <fullName evidence="2">Uncharacterized protein</fullName>
    </submittedName>
</protein>
<dbReference type="EMBL" id="JAINUG010000033">
    <property type="protein sequence ID" value="KAJ8408801.1"/>
    <property type="molecule type" value="Genomic_DNA"/>
</dbReference>
<feature type="compositionally biased region" description="Polar residues" evidence="1">
    <location>
        <begin position="21"/>
        <end position="33"/>
    </location>
</feature>
<sequence length="74" mass="8186">MQQKDKNKTRPGTATEAELSPCSQANKFSSELSTPEEVGERISRTTSQPSMTSWLSLAIAEPRVFEQAPYLSPQ</sequence>
<dbReference type="AlphaFoldDB" id="A0AAD7SVX5"/>